<comment type="caution">
    <text evidence="1">The sequence shown here is derived from an EMBL/GenBank/DDBJ whole genome shotgun (WGS) entry which is preliminary data.</text>
</comment>
<dbReference type="Proteomes" id="UP000187209">
    <property type="component" value="Unassembled WGS sequence"/>
</dbReference>
<reference evidence="1 2" key="1">
    <citation type="submission" date="2016-11" db="EMBL/GenBank/DDBJ databases">
        <title>The macronuclear genome of Stentor coeruleus: a giant cell with tiny introns.</title>
        <authorList>
            <person name="Slabodnick M."/>
            <person name="Ruby J.G."/>
            <person name="Reiff S.B."/>
            <person name="Swart E.C."/>
            <person name="Gosai S."/>
            <person name="Prabakaran S."/>
            <person name="Witkowska E."/>
            <person name="Larue G.E."/>
            <person name="Fisher S."/>
            <person name="Freeman R.M."/>
            <person name="Gunawardena J."/>
            <person name="Chu W."/>
            <person name="Stover N.A."/>
            <person name="Gregory B.D."/>
            <person name="Nowacki M."/>
            <person name="Derisi J."/>
            <person name="Roy S.W."/>
            <person name="Marshall W.F."/>
            <person name="Sood P."/>
        </authorList>
    </citation>
    <scope>NUCLEOTIDE SEQUENCE [LARGE SCALE GENOMIC DNA]</scope>
    <source>
        <strain evidence="1">WM001</strain>
    </source>
</reference>
<dbReference type="SUPFAM" id="SSF50965">
    <property type="entry name" value="Galactose oxidase, central domain"/>
    <property type="match status" value="1"/>
</dbReference>
<dbReference type="InterPro" id="IPR006652">
    <property type="entry name" value="Kelch_1"/>
</dbReference>
<accession>A0A1R2AMS8</accession>
<evidence type="ECO:0000313" key="1">
    <source>
        <dbReference type="EMBL" id="OMJ65838.1"/>
    </source>
</evidence>
<sequence length="437" mass="50584">MDAKCFVLGCTIPPSLSCICTSEEIYLCHLHVPIHIQKHPNLNHNFRSIIKIINPDMKEKISQLLHCKQNNLKSELKSFSALTYKILSSVRIIAKNYYSANRLLNNICSKILKEINVNNTLTILSKSRSDEDCQLNLEDIENELQRKTKYYCDNNINLFNELQNSYKELEPYLNNLNRIEADLSENYSSCLYIFKQNTKKLICFDTENLKKTSEDINIESNQAPFSVICCLPGKRLFALGNFMNEINTPPPPYLIDLSSKSVDKLQEARPRAYACSIYNDNKVYIFGGWTINNEPLKVCDAYDLRNRKWNELASSPKVIFHTSLLNLNQRFLVAGITNFMYTYDWNSNSYSEVTDNLTINDFSMLIKDNKQIHFIVRGTVYLSSEDDIYTWRQGLLVGFFSYTECLPVIKGRFAYFADGTSQIYKYSLDSYKIDQIA</sequence>
<dbReference type="EMBL" id="MPUH01001921">
    <property type="protein sequence ID" value="OMJ65838.1"/>
    <property type="molecule type" value="Genomic_DNA"/>
</dbReference>
<dbReference type="AlphaFoldDB" id="A0A1R2AMS8"/>
<dbReference type="Pfam" id="PF01344">
    <property type="entry name" value="Kelch_1"/>
    <property type="match status" value="1"/>
</dbReference>
<gene>
    <name evidence="1" type="ORF">SteCoe_37545</name>
</gene>
<keyword evidence="2" id="KW-1185">Reference proteome</keyword>
<organism evidence="1 2">
    <name type="scientific">Stentor coeruleus</name>
    <dbReference type="NCBI Taxonomy" id="5963"/>
    <lineage>
        <taxon>Eukaryota</taxon>
        <taxon>Sar</taxon>
        <taxon>Alveolata</taxon>
        <taxon>Ciliophora</taxon>
        <taxon>Postciliodesmatophora</taxon>
        <taxon>Heterotrichea</taxon>
        <taxon>Heterotrichida</taxon>
        <taxon>Stentoridae</taxon>
        <taxon>Stentor</taxon>
    </lineage>
</organism>
<evidence type="ECO:0000313" key="2">
    <source>
        <dbReference type="Proteomes" id="UP000187209"/>
    </source>
</evidence>
<dbReference type="SMART" id="SM00612">
    <property type="entry name" value="Kelch"/>
    <property type="match status" value="1"/>
</dbReference>
<name>A0A1R2AMS8_9CILI</name>
<dbReference type="InterPro" id="IPR011043">
    <property type="entry name" value="Gal_Oxase/kelch_b-propeller"/>
</dbReference>
<proteinExistence type="predicted"/>
<dbReference type="OrthoDB" id="45365at2759"/>
<dbReference type="Gene3D" id="2.120.10.80">
    <property type="entry name" value="Kelch-type beta propeller"/>
    <property type="match status" value="1"/>
</dbReference>
<dbReference type="InterPro" id="IPR015915">
    <property type="entry name" value="Kelch-typ_b-propeller"/>
</dbReference>
<protein>
    <submittedName>
        <fullName evidence="1">Uncharacterized protein</fullName>
    </submittedName>
</protein>